<reference evidence="3" key="1">
    <citation type="submission" date="2017-11" db="EMBL/GenBank/DDBJ databases">
        <authorList>
            <person name="Lima N.C."/>
            <person name="Parody-Merino A.M."/>
            <person name="Battley P.F."/>
            <person name="Fidler A.E."/>
            <person name="Prosdocimi F."/>
        </authorList>
    </citation>
    <scope>NUCLEOTIDE SEQUENCE [LARGE SCALE GENOMIC DNA]</scope>
</reference>
<evidence type="ECO:0000313" key="3">
    <source>
        <dbReference type="Proteomes" id="UP000233556"/>
    </source>
</evidence>
<organism evidence="2 3">
    <name type="scientific">Limosa lapponica baueri</name>
    <dbReference type="NCBI Taxonomy" id="1758121"/>
    <lineage>
        <taxon>Eukaryota</taxon>
        <taxon>Metazoa</taxon>
        <taxon>Chordata</taxon>
        <taxon>Craniata</taxon>
        <taxon>Vertebrata</taxon>
        <taxon>Euteleostomi</taxon>
        <taxon>Archelosauria</taxon>
        <taxon>Archosauria</taxon>
        <taxon>Dinosauria</taxon>
        <taxon>Saurischia</taxon>
        <taxon>Theropoda</taxon>
        <taxon>Coelurosauria</taxon>
        <taxon>Aves</taxon>
        <taxon>Neognathae</taxon>
        <taxon>Neoaves</taxon>
        <taxon>Charadriiformes</taxon>
        <taxon>Scolopacidae</taxon>
        <taxon>Limosa</taxon>
    </lineage>
</organism>
<reference evidence="3" key="2">
    <citation type="submission" date="2017-12" db="EMBL/GenBank/DDBJ databases">
        <title>Genome sequence of the Bar-tailed Godwit (Limosa lapponica baueri).</title>
        <authorList>
            <person name="Lima N.C.B."/>
            <person name="Parody-Merino A.M."/>
            <person name="Battley P.F."/>
            <person name="Fidler A.E."/>
            <person name="Prosdocimi F."/>
        </authorList>
    </citation>
    <scope>NUCLEOTIDE SEQUENCE [LARGE SCALE GENOMIC DNA]</scope>
</reference>
<dbReference type="Proteomes" id="UP000233556">
    <property type="component" value="Unassembled WGS sequence"/>
</dbReference>
<dbReference type="EMBL" id="KZ506012">
    <property type="protein sequence ID" value="PKU42268.1"/>
    <property type="molecule type" value="Genomic_DNA"/>
</dbReference>
<evidence type="ECO:0000256" key="1">
    <source>
        <dbReference type="SAM" id="MobiDB-lite"/>
    </source>
</evidence>
<feature type="region of interest" description="Disordered" evidence="1">
    <location>
        <begin position="53"/>
        <end position="74"/>
    </location>
</feature>
<accession>A0A2I0U8A6</accession>
<gene>
    <name evidence="2" type="ORF">llap_7422</name>
</gene>
<evidence type="ECO:0000313" key="2">
    <source>
        <dbReference type="EMBL" id="PKU42268.1"/>
    </source>
</evidence>
<dbReference type="AlphaFoldDB" id="A0A2I0U8A6"/>
<protein>
    <submittedName>
        <fullName evidence="2">Uncharacterized protein</fullName>
    </submittedName>
</protein>
<keyword evidence="3" id="KW-1185">Reference proteome</keyword>
<sequence length="74" mass="8051">MSKSTVANDTTMMDLLEKAWVKEGYVYNKEYGYLGSPIALNARKLKTVVQVPASPHPSSADPVCHTASLPQKDA</sequence>
<proteinExistence type="predicted"/>
<name>A0A2I0U8A6_LIMLA</name>